<feature type="domain" description="Mei2-like C-terminal RNA recognition motif" evidence="3">
    <location>
        <begin position="196"/>
        <end position="241"/>
    </location>
</feature>
<dbReference type="InterPro" id="IPR007201">
    <property type="entry name" value="Mei2-like_Rrm_C"/>
</dbReference>
<keyword evidence="1" id="KW-0694">RNA-binding</keyword>
<dbReference type="AlphaFoldDB" id="A0A427AM03"/>
<evidence type="ECO:0000313" key="4">
    <source>
        <dbReference type="EMBL" id="RRT77244.1"/>
    </source>
</evidence>
<evidence type="ECO:0000259" key="3">
    <source>
        <dbReference type="Pfam" id="PF04059"/>
    </source>
</evidence>
<dbReference type="PANTHER" id="PTHR23189">
    <property type="entry name" value="RNA RECOGNITION MOTIF-CONTAINING"/>
    <property type="match status" value="1"/>
</dbReference>
<organism evidence="4 5">
    <name type="scientific">Ensete ventricosum</name>
    <name type="common">Abyssinian banana</name>
    <name type="synonym">Musa ensete</name>
    <dbReference type="NCBI Taxonomy" id="4639"/>
    <lineage>
        <taxon>Eukaryota</taxon>
        <taxon>Viridiplantae</taxon>
        <taxon>Streptophyta</taxon>
        <taxon>Embryophyta</taxon>
        <taxon>Tracheophyta</taxon>
        <taxon>Spermatophyta</taxon>
        <taxon>Magnoliopsida</taxon>
        <taxon>Liliopsida</taxon>
        <taxon>Zingiberales</taxon>
        <taxon>Musaceae</taxon>
        <taxon>Ensete</taxon>
    </lineage>
</organism>
<dbReference type="Proteomes" id="UP000287651">
    <property type="component" value="Unassembled WGS sequence"/>
</dbReference>
<dbReference type="GO" id="GO:0003723">
    <property type="term" value="F:RNA binding"/>
    <property type="evidence" value="ECO:0007669"/>
    <property type="project" value="UniProtKB-KW"/>
</dbReference>
<protein>
    <recommendedName>
        <fullName evidence="3">Mei2-like C-terminal RNA recognition motif domain-containing protein</fullName>
    </recommendedName>
</protein>
<dbReference type="EMBL" id="AMZH03001976">
    <property type="protein sequence ID" value="RRT77244.1"/>
    <property type="molecule type" value="Genomic_DNA"/>
</dbReference>
<proteinExistence type="predicted"/>
<sequence>MNIGFQGMSDIHPHSVPDYHNGTSNCIPYNSKSMSTMGIGVISRPSGGIDKRHLQKVGSGSFNGHAFDANEAPSVNPSLLDRRHAYAGDSMEQPAFHPGSLGNMGFSAIPQLKSLELASRNIFSPSSGNCLDPCLSPAHIRIPSPQQRGQMFHGRNPMFPIPGPFDGSTDRIRSRRNDTNVNQCDNKKQYELDIERIIHGKTLAFLQSFNGKKWEKFNSEKVASLAYARIQGKAALIAHFQNSSLMNEDKRCRPILFHTDGPNAGDQEPFPVGTNIRSRSRSRTVSGGEENHQGGLSAYANGEASCDAVGYPPASTKGSDRHKPLILGDADFGAKLEA</sequence>
<gene>
    <name evidence="4" type="ORF">B296_00021054</name>
</gene>
<dbReference type="Pfam" id="PF04059">
    <property type="entry name" value="RRM_2"/>
    <property type="match status" value="1"/>
</dbReference>
<evidence type="ECO:0000256" key="2">
    <source>
        <dbReference type="SAM" id="MobiDB-lite"/>
    </source>
</evidence>
<evidence type="ECO:0000313" key="5">
    <source>
        <dbReference type="Proteomes" id="UP000287651"/>
    </source>
</evidence>
<feature type="region of interest" description="Disordered" evidence="2">
    <location>
        <begin position="259"/>
        <end position="299"/>
    </location>
</feature>
<evidence type="ECO:0000256" key="1">
    <source>
        <dbReference type="ARBA" id="ARBA00022884"/>
    </source>
</evidence>
<name>A0A427AM03_ENSVE</name>
<comment type="caution">
    <text evidence="4">The sequence shown here is derived from an EMBL/GenBank/DDBJ whole genome shotgun (WGS) entry which is preliminary data.</text>
</comment>
<reference evidence="4 5" key="1">
    <citation type="journal article" date="2014" name="Agronomy (Basel)">
        <title>A Draft Genome Sequence for Ensete ventricosum, the Drought-Tolerant Tree Against Hunger.</title>
        <authorList>
            <person name="Harrison J."/>
            <person name="Moore K.A."/>
            <person name="Paszkiewicz K."/>
            <person name="Jones T."/>
            <person name="Grant M."/>
            <person name="Ambacheew D."/>
            <person name="Muzemil S."/>
            <person name="Studholme D.J."/>
        </authorList>
    </citation>
    <scope>NUCLEOTIDE SEQUENCE [LARGE SCALE GENOMIC DNA]</scope>
</reference>
<accession>A0A427AM03</accession>